<dbReference type="SUPFAM" id="SSF109854">
    <property type="entry name" value="DinB/YfiT-like putative metalloenzymes"/>
    <property type="match status" value="1"/>
</dbReference>
<protein>
    <recommendedName>
        <fullName evidence="3">DUF1993 domain-containing protein</fullName>
    </recommendedName>
</protein>
<keyword evidence="2" id="KW-1185">Reference proteome</keyword>
<accession>A0A2N0H742</accession>
<dbReference type="Gene3D" id="1.20.120.450">
    <property type="entry name" value="dinb family like domain"/>
    <property type="match status" value="1"/>
</dbReference>
<dbReference type="AlphaFoldDB" id="A0A2N0H742"/>
<dbReference type="InterPro" id="IPR034660">
    <property type="entry name" value="DinB/YfiT-like"/>
</dbReference>
<dbReference type="PANTHER" id="PTHR36922:SF1">
    <property type="entry name" value="DUF1993 DOMAIN-CONTAINING PROTEIN"/>
    <property type="match status" value="1"/>
</dbReference>
<dbReference type="InterPro" id="IPR018531">
    <property type="entry name" value="DUF1993"/>
</dbReference>
<dbReference type="EMBL" id="PHUF01000004">
    <property type="protein sequence ID" value="PKB14700.1"/>
    <property type="molecule type" value="Genomic_DNA"/>
</dbReference>
<sequence>MPATLHDSFVPPAITMLGNIKVWLDKAAAQGNEAALLEARLAPDMHPLSRQIQMASDAAKGAAARMTGADAPSMPDTEASFAELKARCDKTIAYLQSIDADAFNAGASRDIVLTFPNGAGIRFDSAERFLNGFALPNFYFHAAMTYGLLRQQGIDVGKADFLMHLAPFMFAPPQPA</sequence>
<comment type="caution">
    <text evidence="1">The sequence shown here is derived from an EMBL/GenBank/DDBJ whole genome shotgun (WGS) entry which is preliminary data.</text>
</comment>
<name>A0A2N0H742_9SPHN</name>
<reference evidence="1 2" key="1">
    <citation type="submission" date="2017-11" db="EMBL/GenBank/DDBJ databases">
        <title>Genomic Encyclopedia of Type Strains, Phase III (KMG-III): the genomes of soil and plant-associated and newly described type strains.</title>
        <authorList>
            <person name="Whitman W."/>
        </authorList>
    </citation>
    <scope>NUCLEOTIDE SEQUENCE [LARGE SCALE GENOMIC DNA]</scope>
    <source>
        <strain evidence="1 2">CGMCC 1.12274</strain>
    </source>
</reference>
<dbReference type="OrthoDB" id="338237at2"/>
<evidence type="ECO:0000313" key="2">
    <source>
        <dbReference type="Proteomes" id="UP000232587"/>
    </source>
</evidence>
<evidence type="ECO:0008006" key="3">
    <source>
        <dbReference type="Google" id="ProtNLM"/>
    </source>
</evidence>
<dbReference type="PANTHER" id="PTHR36922">
    <property type="entry name" value="BLL2446 PROTEIN"/>
    <property type="match status" value="1"/>
</dbReference>
<dbReference type="Pfam" id="PF09351">
    <property type="entry name" value="DUF1993"/>
    <property type="match status" value="1"/>
</dbReference>
<gene>
    <name evidence="1" type="ORF">B0I00_2298</name>
</gene>
<dbReference type="Proteomes" id="UP000232587">
    <property type="component" value="Unassembled WGS sequence"/>
</dbReference>
<organism evidence="1 2">
    <name type="scientific">Novosphingobium kunmingense</name>
    <dbReference type="NCBI Taxonomy" id="1211806"/>
    <lineage>
        <taxon>Bacteria</taxon>
        <taxon>Pseudomonadati</taxon>
        <taxon>Pseudomonadota</taxon>
        <taxon>Alphaproteobacteria</taxon>
        <taxon>Sphingomonadales</taxon>
        <taxon>Sphingomonadaceae</taxon>
        <taxon>Novosphingobium</taxon>
    </lineage>
</organism>
<evidence type="ECO:0000313" key="1">
    <source>
        <dbReference type="EMBL" id="PKB14700.1"/>
    </source>
</evidence>
<proteinExistence type="predicted"/>
<dbReference type="RefSeq" id="WP_100867502.1">
    <property type="nucleotide sequence ID" value="NZ_PHUF01000004.1"/>
</dbReference>